<evidence type="ECO:0000313" key="2">
    <source>
        <dbReference type="EMBL" id="GAA3828351.1"/>
    </source>
</evidence>
<evidence type="ECO:0008006" key="4">
    <source>
        <dbReference type="Google" id="ProtNLM"/>
    </source>
</evidence>
<evidence type="ECO:0000256" key="1">
    <source>
        <dbReference type="SAM" id="Phobius"/>
    </source>
</evidence>
<name>A0ABP7IX21_9ACTN</name>
<keyword evidence="1" id="KW-1133">Transmembrane helix</keyword>
<dbReference type="Proteomes" id="UP001501821">
    <property type="component" value="Unassembled WGS sequence"/>
</dbReference>
<feature type="transmembrane region" description="Helical" evidence="1">
    <location>
        <begin position="48"/>
        <end position="65"/>
    </location>
</feature>
<protein>
    <recommendedName>
        <fullName evidence="4">DUF3995 domain-containing protein</fullName>
    </recommendedName>
</protein>
<evidence type="ECO:0000313" key="3">
    <source>
        <dbReference type="Proteomes" id="UP001501821"/>
    </source>
</evidence>
<reference evidence="3" key="1">
    <citation type="journal article" date="2019" name="Int. J. Syst. Evol. Microbiol.">
        <title>The Global Catalogue of Microorganisms (GCM) 10K type strain sequencing project: providing services to taxonomists for standard genome sequencing and annotation.</title>
        <authorList>
            <consortium name="The Broad Institute Genomics Platform"/>
            <consortium name="The Broad Institute Genome Sequencing Center for Infectious Disease"/>
            <person name="Wu L."/>
            <person name="Ma J."/>
        </authorList>
    </citation>
    <scope>NUCLEOTIDE SEQUENCE [LARGE SCALE GENOMIC DNA]</scope>
    <source>
        <strain evidence="3">JCM 16953</strain>
    </source>
</reference>
<proteinExistence type="predicted"/>
<keyword evidence="1" id="KW-0472">Membrane</keyword>
<gene>
    <name evidence="2" type="ORF">GCM10022242_32190</name>
</gene>
<keyword evidence="3" id="KW-1185">Reference proteome</keyword>
<sequence length="83" mass="8645">MTARRVQATVLALVITVLAVFGVAGHSRLSGPILWTINDTNGVHRDDLIVAGCWLVGIVICVLLGRSPRPPGDAGSGAASREE</sequence>
<organism evidence="2 3">
    <name type="scientific">Nocardioides panacisoli</name>
    <dbReference type="NCBI Taxonomy" id="627624"/>
    <lineage>
        <taxon>Bacteria</taxon>
        <taxon>Bacillati</taxon>
        <taxon>Actinomycetota</taxon>
        <taxon>Actinomycetes</taxon>
        <taxon>Propionibacteriales</taxon>
        <taxon>Nocardioidaceae</taxon>
        <taxon>Nocardioides</taxon>
    </lineage>
</organism>
<accession>A0ABP7IX21</accession>
<dbReference type="EMBL" id="BAABAH010000013">
    <property type="protein sequence ID" value="GAA3828351.1"/>
    <property type="molecule type" value="Genomic_DNA"/>
</dbReference>
<comment type="caution">
    <text evidence="2">The sequence shown here is derived from an EMBL/GenBank/DDBJ whole genome shotgun (WGS) entry which is preliminary data.</text>
</comment>
<keyword evidence="1" id="KW-0812">Transmembrane</keyword>